<dbReference type="EMBL" id="AP024447">
    <property type="protein sequence ID" value="BCS26801.1"/>
    <property type="molecule type" value="Genomic_DNA"/>
</dbReference>
<keyword evidence="2 6" id="KW-0812">Transmembrane</keyword>
<dbReference type="KEGG" id="apuu:APUU_51512S"/>
<dbReference type="InterPro" id="IPR051694">
    <property type="entry name" value="Immunoregulatory_rcpt-like"/>
</dbReference>
<dbReference type="PANTHER" id="PTHR15549:SF26">
    <property type="entry name" value="AXIAL BUDDING PATTERN PROTEIN 2-RELATED"/>
    <property type="match status" value="1"/>
</dbReference>
<dbReference type="RefSeq" id="XP_041558995.1">
    <property type="nucleotide sequence ID" value="XM_041706628.1"/>
</dbReference>
<reference evidence="8" key="1">
    <citation type="submission" date="2021-01" db="EMBL/GenBank/DDBJ databases">
        <authorList>
            <consortium name="Aspergillus puulaauensis MK2 genome sequencing consortium"/>
            <person name="Kazuki M."/>
            <person name="Futagami T."/>
        </authorList>
    </citation>
    <scope>NUCLEOTIDE SEQUENCE</scope>
    <source>
        <strain evidence="8">MK2</strain>
    </source>
</reference>
<gene>
    <name evidence="8" type="ORF">APUU_51512S</name>
</gene>
<name>A0A7R8APU1_9EURO</name>
<feature type="chain" id="PRO_5031185837" evidence="7">
    <location>
        <begin position="25"/>
        <end position="270"/>
    </location>
</feature>
<evidence type="ECO:0000256" key="1">
    <source>
        <dbReference type="ARBA" id="ARBA00004167"/>
    </source>
</evidence>
<dbReference type="AlphaFoldDB" id="A0A7R8APU1"/>
<dbReference type="GeneID" id="64976806"/>
<evidence type="ECO:0000256" key="2">
    <source>
        <dbReference type="ARBA" id="ARBA00022692"/>
    </source>
</evidence>
<feature type="region of interest" description="Disordered" evidence="5">
    <location>
        <begin position="132"/>
        <end position="176"/>
    </location>
</feature>
<keyword evidence="7" id="KW-0732">Signal</keyword>
<evidence type="ECO:0000313" key="9">
    <source>
        <dbReference type="Proteomes" id="UP000654913"/>
    </source>
</evidence>
<dbReference type="Proteomes" id="UP000654913">
    <property type="component" value="Chromosome 5"/>
</dbReference>
<protein>
    <submittedName>
        <fullName evidence="8">Uncharacterized protein</fullName>
    </submittedName>
</protein>
<evidence type="ECO:0000256" key="3">
    <source>
        <dbReference type="ARBA" id="ARBA00022989"/>
    </source>
</evidence>
<keyword evidence="9" id="KW-1185">Reference proteome</keyword>
<accession>A0A7R8APU1</accession>
<feature type="compositionally biased region" description="Polar residues" evidence="5">
    <location>
        <begin position="157"/>
        <end position="175"/>
    </location>
</feature>
<dbReference type="GO" id="GO:0071944">
    <property type="term" value="C:cell periphery"/>
    <property type="evidence" value="ECO:0007669"/>
    <property type="project" value="UniProtKB-ARBA"/>
</dbReference>
<feature type="region of interest" description="Disordered" evidence="5">
    <location>
        <begin position="208"/>
        <end position="270"/>
    </location>
</feature>
<evidence type="ECO:0000256" key="6">
    <source>
        <dbReference type="SAM" id="Phobius"/>
    </source>
</evidence>
<dbReference type="GO" id="GO:0016020">
    <property type="term" value="C:membrane"/>
    <property type="evidence" value="ECO:0007669"/>
    <property type="project" value="UniProtKB-SubCell"/>
</dbReference>
<feature type="signal peptide" evidence="7">
    <location>
        <begin position="1"/>
        <end position="24"/>
    </location>
</feature>
<evidence type="ECO:0000256" key="5">
    <source>
        <dbReference type="SAM" id="MobiDB-lite"/>
    </source>
</evidence>
<dbReference type="OrthoDB" id="5414836at2759"/>
<keyword evidence="3 6" id="KW-1133">Transmembrane helix</keyword>
<proteinExistence type="predicted"/>
<keyword evidence="4 6" id="KW-0472">Membrane</keyword>
<sequence length="270" mass="28686">MDLRMLVPVIGLITLVILGDIAAAQSITATSLPSHPGCYARCRYIELDYDPGQTEELCDKERALGSLFLENIKACADCVRDEGGLNDFFDTVDAQDALKIVNLCQSLYTSDHSEMISAMSVIMETGSVLGKISPTKSPTSTSVPTATQTSESQATTDAGSSEPTASTEDSSTSGSRAWVAGPVVGSVAGVSGIIGAAFLLIRRRNRRKTAQDTTEQGSGPDKLHDKPELPAEERIRHELDGQYPVETEARTAPQELNAGEVAELPADNGK</sequence>
<evidence type="ECO:0000313" key="8">
    <source>
        <dbReference type="EMBL" id="BCS26801.1"/>
    </source>
</evidence>
<evidence type="ECO:0000256" key="4">
    <source>
        <dbReference type="ARBA" id="ARBA00023136"/>
    </source>
</evidence>
<feature type="compositionally biased region" description="Low complexity" evidence="5">
    <location>
        <begin position="133"/>
        <end position="156"/>
    </location>
</feature>
<reference evidence="8" key="2">
    <citation type="submission" date="2021-02" db="EMBL/GenBank/DDBJ databases">
        <title>Aspergillus puulaauensis MK2 genome sequence.</title>
        <authorList>
            <person name="Futagami T."/>
            <person name="Mori K."/>
            <person name="Kadooka C."/>
            <person name="Tanaka T."/>
        </authorList>
    </citation>
    <scope>NUCLEOTIDE SEQUENCE</scope>
    <source>
        <strain evidence="8">MK2</strain>
    </source>
</reference>
<evidence type="ECO:0000256" key="7">
    <source>
        <dbReference type="SAM" id="SignalP"/>
    </source>
</evidence>
<dbReference type="PANTHER" id="PTHR15549">
    <property type="entry name" value="PAIRED IMMUNOGLOBULIN-LIKE TYPE 2 RECEPTOR"/>
    <property type="match status" value="1"/>
</dbReference>
<feature type="transmembrane region" description="Helical" evidence="6">
    <location>
        <begin position="177"/>
        <end position="201"/>
    </location>
</feature>
<feature type="compositionally biased region" description="Basic and acidic residues" evidence="5">
    <location>
        <begin position="221"/>
        <end position="240"/>
    </location>
</feature>
<comment type="subcellular location">
    <subcellularLocation>
        <location evidence="1">Membrane</location>
        <topology evidence="1">Single-pass membrane protein</topology>
    </subcellularLocation>
</comment>
<organism evidence="8 9">
    <name type="scientific">Aspergillus puulaauensis</name>
    <dbReference type="NCBI Taxonomy" id="1220207"/>
    <lineage>
        <taxon>Eukaryota</taxon>
        <taxon>Fungi</taxon>
        <taxon>Dikarya</taxon>
        <taxon>Ascomycota</taxon>
        <taxon>Pezizomycotina</taxon>
        <taxon>Eurotiomycetes</taxon>
        <taxon>Eurotiomycetidae</taxon>
        <taxon>Eurotiales</taxon>
        <taxon>Aspergillaceae</taxon>
        <taxon>Aspergillus</taxon>
    </lineage>
</organism>